<proteinExistence type="predicted"/>
<gene>
    <name evidence="1" type="ORF">M2350_002919</name>
</gene>
<organism evidence="1 2">
    <name type="scientific">Candidatus Fervidibacter sacchari</name>
    <dbReference type="NCBI Taxonomy" id="1448929"/>
    <lineage>
        <taxon>Bacteria</taxon>
        <taxon>Candidatus Fervidibacterota</taxon>
        <taxon>Candidatus Fervidibacter</taxon>
    </lineage>
</organism>
<reference evidence="1 2" key="1">
    <citation type="submission" date="2022-08" db="EMBL/GenBank/DDBJ databases">
        <title>Bacterial and archaeal communities from various locations to study Microbial Dark Matter (Phase II).</title>
        <authorList>
            <person name="Stepanauskas R."/>
        </authorList>
    </citation>
    <scope>NUCLEOTIDE SEQUENCE [LARGE SCALE GENOMIC DNA]</scope>
    <source>
        <strain evidence="1 2">PD1</strain>
    </source>
</reference>
<sequence>MQEGFSFCAYNQQVKVPFLGEGNYLIGCTTAKDYWFNTALSCDLIWKPLAKFIASLLPVGFPLLVNVKGG</sequence>
<dbReference type="EMBL" id="JANUCP010000005">
    <property type="protein sequence ID" value="MCS3920490.1"/>
    <property type="molecule type" value="Genomic_DNA"/>
</dbReference>
<evidence type="ECO:0000313" key="1">
    <source>
        <dbReference type="EMBL" id="MCS3920490.1"/>
    </source>
</evidence>
<protein>
    <submittedName>
        <fullName evidence="1">Uncharacterized protein</fullName>
    </submittedName>
</protein>
<keyword evidence="2" id="KW-1185">Reference proteome</keyword>
<comment type="caution">
    <text evidence="1">The sequence shown here is derived from an EMBL/GenBank/DDBJ whole genome shotgun (WGS) entry which is preliminary data.</text>
</comment>
<dbReference type="Proteomes" id="UP001204798">
    <property type="component" value="Unassembled WGS sequence"/>
</dbReference>
<accession>A0ABT2ERJ6</accession>
<evidence type="ECO:0000313" key="2">
    <source>
        <dbReference type="Proteomes" id="UP001204798"/>
    </source>
</evidence>
<name>A0ABT2ERJ6_9BACT</name>